<feature type="region of interest" description="Disordered" evidence="1">
    <location>
        <begin position="151"/>
        <end position="183"/>
    </location>
</feature>
<feature type="signal peptide" evidence="2">
    <location>
        <begin position="1"/>
        <end position="26"/>
    </location>
</feature>
<evidence type="ECO:0000313" key="3">
    <source>
        <dbReference type="EMBL" id="GAA3889698.1"/>
    </source>
</evidence>
<sequence>MRARIAASVVLAAGILLGTSACNLFAPQATTNHYDASDGVSGNVGELAIRNAIVISDNGELGNLLVTVVNSGVTSQNLAIQFESKGKKVSQEVEIPGNSTIPIGDKGYPSVALENIDTIPGALLPVFFQYGEETGVELLVPVLTNQLPQYSTLTPTPTPTQEATQLPAVEPTEAATPTETPAP</sequence>
<evidence type="ECO:0000256" key="1">
    <source>
        <dbReference type="SAM" id="MobiDB-lite"/>
    </source>
</evidence>
<keyword evidence="4" id="KW-1185">Reference proteome</keyword>
<protein>
    <recommendedName>
        <fullName evidence="5">DNA modification methylase</fullName>
    </recommendedName>
</protein>
<evidence type="ECO:0000256" key="2">
    <source>
        <dbReference type="SAM" id="SignalP"/>
    </source>
</evidence>
<gene>
    <name evidence="3" type="ORF">GCM10022381_34630</name>
</gene>
<feature type="chain" id="PRO_5045943357" description="DNA modification methylase" evidence="2">
    <location>
        <begin position="27"/>
        <end position="183"/>
    </location>
</feature>
<evidence type="ECO:0008006" key="5">
    <source>
        <dbReference type="Google" id="ProtNLM"/>
    </source>
</evidence>
<keyword evidence="2" id="KW-0732">Signal</keyword>
<dbReference type="Proteomes" id="UP001501803">
    <property type="component" value="Unassembled WGS sequence"/>
</dbReference>
<evidence type="ECO:0000313" key="4">
    <source>
        <dbReference type="Proteomes" id="UP001501803"/>
    </source>
</evidence>
<reference evidence="4" key="1">
    <citation type="journal article" date="2019" name="Int. J. Syst. Evol. Microbiol.">
        <title>The Global Catalogue of Microorganisms (GCM) 10K type strain sequencing project: providing services to taxonomists for standard genome sequencing and annotation.</title>
        <authorList>
            <consortium name="The Broad Institute Genomics Platform"/>
            <consortium name="The Broad Institute Genome Sequencing Center for Infectious Disease"/>
            <person name="Wu L."/>
            <person name="Ma J."/>
        </authorList>
    </citation>
    <scope>NUCLEOTIDE SEQUENCE [LARGE SCALE GENOMIC DNA]</scope>
    <source>
        <strain evidence="4">JCM 17021</strain>
    </source>
</reference>
<name>A0ABP7KWF3_9MICO</name>
<organism evidence="3 4">
    <name type="scientific">Leifsonia kafniensis</name>
    <dbReference type="NCBI Taxonomy" id="475957"/>
    <lineage>
        <taxon>Bacteria</taxon>
        <taxon>Bacillati</taxon>
        <taxon>Actinomycetota</taxon>
        <taxon>Actinomycetes</taxon>
        <taxon>Micrococcales</taxon>
        <taxon>Microbacteriaceae</taxon>
        <taxon>Leifsonia</taxon>
    </lineage>
</organism>
<comment type="caution">
    <text evidence="3">The sequence shown here is derived from an EMBL/GenBank/DDBJ whole genome shotgun (WGS) entry which is preliminary data.</text>
</comment>
<accession>A0ABP7KWF3</accession>
<proteinExistence type="predicted"/>
<dbReference type="PROSITE" id="PS51257">
    <property type="entry name" value="PROKAR_LIPOPROTEIN"/>
    <property type="match status" value="1"/>
</dbReference>
<dbReference type="RefSeq" id="WP_345068982.1">
    <property type="nucleotide sequence ID" value="NZ_BAABCN010000012.1"/>
</dbReference>
<dbReference type="EMBL" id="BAABCN010000012">
    <property type="protein sequence ID" value="GAA3889698.1"/>
    <property type="molecule type" value="Genomic_DNA"/>
</dbReference>